<protein>
    <submittedName>
        <fullName evidence="17">YadA-like family protein</fullName>
    </submittedName>
</protein>
<evidence type="ECO:0000256" key="4">
    <source>
        <dbReference type="ARBA" id="ARBA00022448"/>
    </source>
</evidence>
<feature type="domain" description="Trimeric autotransporter adhesin YadA-like stalk" evidence="15">
    <location>
        <begin position="877"/>
        <end position="909"/>
    </location>
</feature>
<feature type="domain" description="Trimeric autotransporter adhesin YadA-like head" evidence="14">
    <location>
        <begin position="1331"/>
        <end position="1355"/>
    </location>
</feature>
<dbReference type="Gene3D" id="2.60.40.4050">
    <property type="match status" value="1"/>
</dbReference>
<feature type="domain" description="Trimeric autotransporter adhesin YadA-like stalk" evidence="15">
    <location>
        <begin position="1518"/>
        <end position="1562"/>
    </location>
</feature>
<accession>A0ABY9YZW4</accession>
<feature type="domain" description="Trimeric autotransporter adhesin YadA-like stalk" evidence="15">
    <location>
        <begin position="2757"/>
        <end position="2789"/>
    </location>
</feature>
<feature type="domain" description="Trimeric autotransporter adhesin YadA-like head" evidence="14">
    <location>
        <begin position="1302"/>
        <end position="1327"/>
    </location>
</feature>
<feature type="region of interest" description="Disordered" evidence="11">
    <location>
        <begin position="1928"/>
        <end position="1952"/>
    </location>
</feature>
<dbReference type="EMBL" id="CP119391">
    <property type="protein sequence ID" value="WNK20416.1"/>
    <property type="molecule type" value="Genomic_DNA"/>
</dbReference>
<evidence type="ECO:0000256" key="12">
    <source>
        <dbReference type="SAM" id="Phobius"/>
    </source>
</evidence>
<keyword evidence="10" id="KW-0998">Cell outer membrane</keyword>
<evidence type="ECO:0000256" key="7">
    <source>
        <dbReference type="ARBA" id="ARBA00022729"/>
    </source>
</evidence>
<feature type="domain" description="Trimeric autotransporter adhesin YadA-like stalk" evidence="15">
    <location>
        <begin position="3260"/>
        <end position="3292"/>
    </location>
</feature>
<evidence type="ECO:0000256" key="8">
    <source>
        <dbReference type="ARBA" id="ARBA00022927"/>
    </source>
</evidence>
<dbReference type="Pfam" id="PF03895">
    <property type="entry name" value="YadA_anchor"/>
    <property type="match status" value="1"/>
</dbReference>
<feature type="domain" description="Trimeric autotransporter adhesin YadA-like head" evidence="14">
    <location>
        <begin position="1025"/>
        <end position="1048"/>
    </location>
</feature>
<feature type="compositionally biased region" description="Polar residues" evidence="11">
    <location>
        <begin position="1934"/>
        <end position="1948"/>
    </location>
</feature>
<feature type="domain" description="Trimeric autotransporter adhesin YadA-like head" evidence="14">
    <location>
        <begin position="1374"/>
        <end position="1399"/>
    </location>
</feature>
<evidence type="ECO:0000256" key="1">
    <source>
        <dbReference type="ARBA" id="ARBA00004241"/>
    </source>
</evidence>
<dbReference type="Gene3D" id="6.20.50.100">
    <property type="match status" value="7"/>
</dbReference>
<feature type="domain" description="Trimeric autotransporter adhesin YadA-like head" evidence="14">
    <location>
        <begin position="577"/>
        <end position="602"/>
    </location>
</feature>
<feature type="domain" description="Trimeric autotransporter adhesin YadA-like head" evidence="14">
    <location>
        <begin position="1054"/>
        <end position="1076"/>
    </location>
</feature>
<evidence type="ECO:0000256" key="6">
    <source>
        <dbReference type="ARBA" id="ARBA00022692"/>
    </source>
</evidence>
<feature type="domain" description="Trimeric autotransporter adhesin YadA-like stalk" evidence="15">
    <location>
        <begin position="2191"/>
        <end position="2229"/>
    </location>
</feature>
<dbReference type="SUPFAM" id="SSF101967">
    <property type="entry name" value="Adhesin YadA, collagen-binding domain"/>
    <property type="match status" value="13"/>
</dbReference>
<feature type="domain" description="Trimeric autotransporter adhesin YadA-like head" evidence="14">
    <location>
        <begin position="1193"/>
        <end position="1216"/>
    </location>
</feature>
<evidence type="ECO:0000256" key="9">
    <source>
        <dbReference type="ARBA" id="ARBA00023136"/>
    </source>
</evidence>
<keyword evidence="6 12" id="KW-0812">Transmembrane</keyword>
<dbReference type="Gene3D" id="2.20.70.140">
    <property type="match status" value="9"/>
</dbReference>
<evidence type="ECO:0000259" key="13">
    <source>
        <dbReference type="Pfam" id="PF03895"/>
    </source>
</evidence>
<reference evidence="17 18" key="1">
    <citation type="submission" date="2023-03" db="EMBL/GenBank/DDBJ databases">
        <title>Halomonas sp. nov., isolated from Korean tranditional fermented seafood 'Jeotgal'.</title>
        <authorList>
            <person name="Kim B."/>
            <person name="Shin N.-R."/>
        </authorList>
    </citation>
    <scope>NUCLEOTIDE SEQUENCE [LARGE SCALE GENOMIC DNA]</scope>
    <source>
        <strain evidence="17 18">SG2L-4</strain>
    </source>
</reference>
<feature type="domain" description="Trimeric autotransporter adhesin YadA-like stalk" evidence="15">
    <location>
        <begin position="1801"/>
        <end position="1844"/>
    </location>
</feature>
<feature type="domain" description="Trimeric autotransporter adhesin YadA-like stalk" evidence="15">
    <location>
        <begin position="2633"/>
        <end position="2663"/>
    </location>
</feature>
<dbReference type="Pfam" id="PF13018">
    <property type="entry name" value="ESPR"/>
    <property type="match status" value="1"/>
</dbReference>
<dbReference type="Gene3D" id="2.150.10.10">
    <property type="entry name" value="Serralysin-like metalloprotease, C-terminal"/>
    <property type="match status" value="12"/>
</dbReference>
<evidence type="ECO:0000313" key="17">
    <source>
        <dbReference type="EMBL" id="WNK20416.1"/>
    </source>
</evidence>
<feature type="region of interest" description="Disordered" evidence="11">
    <location>
        <begin position="218"/>
        <end position="240"/>
    </location>
</feature>
<feature type="domain" description="Trimeric autotransporter adhesin YadA-like stalk" evidence="15">
    <location>
        <begin position="2078"/>
        <end position="2119"/>
    </location>
</feature>
<dbReference type="InterPro" id="IPR008640">
    <property type="entry name" value="Adhesin_Head_dom"/>
</dbReference>
<dbReference type="InterPro" id="IPR045584">
    <property type="entry name" value="Pilin-like"/>
</dbReference>
<feature type="domain" description="Trimeric autotransporter adhesin YadA-like head" evidence="14">
    <location>
        <begin position="408"/>
        <end position="434"/>
    </location>
</feature>
<feature type="domain" description="Trimeric autotransporter adhesin YadA-like stalk" evidence="15">
    <location>
        <begin position="2477"/>
        <end position="2507"/>
    </location>
</feature>
<comment type="subcellular location">
    <subcellularLocation>
        <location evidence="2">Cell outer membrane</location>
    </subcellularLocation>
    <subcellularLocation>
        <location evidence="1">Cell surface</location>
    </subcellularLocation>
</comment>
<evidence type="ECO:0000313" key="18">
    <source>
        <dbReference type="Proteomes" id="UP001301869"/>
    </source>
</evidence>
<keyword evidence="4" id="KW-0813">Transport</keyword>
<evidence type="ECO:0000256" key="11">
    <source>
        <dbReference type="SAM" id="MobiDB-lite"/>
    </source>
</evidence>
<feature type="region of interest" description="Disordered" evidence="11">
    <location>
        <begin position="1884"/>
        <end position="1903"/>
    </location>
</feature>
<feature type="compositionally biased region" description="Polar residues" evidence="11">
    <location>
        <begin position="218"/>
        <end position="227"/>
    </location>
</feature>
<evidence type="ECO:0000259" key="14">
    <source>
        <dbReference type="Pfam" id="PF05658"/>
    </source>
</evidence>
<organism evidence="17 18">
    <name type="scientific">Halomonas piscis</name>
    <dbReference type="NCBI Taxonomy" id="3031727"/>
    <lineage>
        <taxon>Bacteria</taxon>
        <taxon>Pseudomonadati</taxon>
        <taxon>Pseudomonadota</taxon>
        <taxon>Gammaproteobacteria</taxon>
        <taxon>Oceanospirillales</taxon>
        <taxon>Halomonadaceae</taxon>
        <taxon>Halomonas</taxon>
    </lineage>
</organism>
<feature type="transmembrane region" description="Helical" evidence="12">
    <location>
        <begin position="35"/>
        <end position="58"/>
    </location>
</feature>
<dbReference type="SUPFAM" id="SSF54523">
    <property type="entry name" value="Pili subunits"/>
    <property type="match status" value="1"/>
</dbReference>
<dbReference type="RefSeq" id="WP_311884066.1">
    <property type="nucleotide sequence ID" value="NZ_CP119391.1"/>
</dbReference>
<feature type="domain" description="Trimeric autotransporter adhesin YadA-like stalk" evidence="15">
    <location>
        <begin position="968"/>
        <end position="1000"/>
    </location>
</feature>
<feature type="domain" description="ESPR" evidence="16">
    <location>
        <begin position="1"/>
        <end position="48"/>
    </location>
</feature>
<dbReference type="Gene3D" id="3.30.1300.30">
    <property type="entry name" value="GSPII I/J protein-like"/>
    <property type="match status" value="1"/>
</dbReference>
<keyword evidence="12" id="KW-1133">Transmembrane helix</keyword>
<feature type="domain" description="Trimeric autotransporter adhesin YadA-like stalk" evidence="15">
    <location>
        <begin position="2912"/>
        <end position="2954"/>
    </location>
</feature>
<feature type="domain" description="Trimeric autotransporter adhesin YadA-like stalk" evidence="15">
    <location>
        <begin position="358"/>
        <end position="397"/>
    </location>
</feature>
<keyword evidence="7" id="KW-0732">Signal</keyword>
<keyword evidence="8" id="KW-0653">Protein transport</keyword>
<feature type="domain" description="Trimeric autotransporter adhesin YadA-like stalk" evidence="15">
    <location>
        <begin position="134"/>
        <end position="174"/>
    </location>
</feature>
<dbReference type="Gene3D" id="1.20.5.170">
    <property type="match status" value="3"/>
</dbReference>
<gene>
    <name evidence="17" type="ORF">P1P91_01650</name>
</gene>
<evidence type="ECO:0000256" key="5">
    <source>
        <dbReference type="ARBA" id="ARBA00022452"/>
    </source>
</evidence>
<evidence type="ECO:0000256" key="2">
    <source>
        <dbReference type="ARBA" id="ARBA00004442"/>
    </source>
</evidence>
<feature type="domain" description="Trimeric autotransporter adhesin YadA-like head" evidence="14">
    <location>
        <begin position="441"/>
        <end position="464"/>
    </location>
</feature>
<feature type="domain" description="Trimeric autotransporter adhesin YadA-like head" evidence="14">
    <location>
        <begin position="621"/>
        <end position="643"/>
    </location>
</feature>
<feature type="domain" description="Trimeric autotransporter adhesin YadA-like stalk" evidence="15">
    <location>
        <begin position="246"/>
        <end position="286"/>
    </location>
</feature>
<keyword evidence="5" id="KW-1134">Transmembrane beta strand</keyword>
<dbReference type="InterPro" id="IPR024973">
    <property type="entry name" value="ESPR"/>
</dbReference>
<dbReference type="InterPro" id="IPR011049">
    <property type="entry name" value="Serralysin-like_metalloprot_C"/>
</dbReference>
<feature type="region of interest" description="Disordered" evidence="11">
    <location>
        <begin position="656"/>
        <end position="682"/>
    </location>
</feature>
<proteinExistence type="inferred from homology"/>
<dbReference type="Proteomes" id="UP001301869">
    <property type="component" value="Chromosome"/>
</dbReference>
<dbReference type="Gene3D" id="6.10.250.2040">
    <property type="match status" value="1"/>
</dbReference>
<dbReference type="InterPro" id="IPR008635">
    <property type="entry name" value="Coiled_stalk_dom"/>
</dbReference>
<evidence type="ECO:0000256" key="10">
    <source>
        <dbReference type="ARBA" id="ARBA00023237"/>
    </source>
</evidence>
<keyword evidence="18" id="KW-1185">Reference proteome</keyword>
<dbReference type="Pfam" id="PF05662">
    <property type="entry name" value="YadA_stalk"/>
    <property type="match status" value="16"/>
</dbReference>
<feature type="domain" description="Trimeric autotransporter adhesin YadA-like head" evidence="14">
    <location>
        <begin position="815"/>
        <end position="841"/>
    </location>
</feature>
<evidence type="ECO:0000259" key="16">
    <source>
        <dbReference type="Pfam" id="PF13018"/>
    </source>
</evidence>
<dbReference type="CDD" id="cd12820">
    <property type="entry name" value="LbR_YadA-like"/>
    <property type="match status" value="5"/>
</dbReference>
<comment type="similarity">
    <text evidence="3">Belongs to the autotransporter-2 (AT-2) (TC 1.B.40) family.</text>
</comment>
<dbReference type="InterPro" id="IPR005594">
    <property type="entry name" value="YadA_C"/>
</dbReference>
<feature type="domain" description="Trimeric autotransporter adhesin YadA-like head" evidence="14">
    <location>
        <begin position="1165"/>
        <end position="1190"/>
    </location>
</feature>
<feature type="domain" description="Trimeric autotransporter adhesin YadA-like stalk" evidence="15">
    <location>
        <begin position="1979"/>
        <end position="2015"/>
    </location>
</feature>
<keyword evidence="9 12" id="KW-0472">Membrane</keyword>
<name>A0ABY9YZW4_9GAMM</name>
<evidence type="ECO:0000259" key="15">
    <source>
        <dbReference type="Pfam" id="PF05662"/>
    </source>
</evidence>
<feature type="domain" description="Trimeric autotransporter adhesin YadA-like C-terminal membrane anchor" evidence="13">
    <location>
        <begin position="3318"/>
        <end position="3378"/>
    </location>
</feature>
<sequence length="3378" mass="333646">MNRIFRKVWNHSLGRLVVASEAARSRGKAGVSKKVMGTLAGGVIALPLSTLAVGALTLEDGALLENTDGNLDISEEPASGNDPKKITLDLAQAIEVANKITVDGSNDVRLDNSGLALAGGPSVKSGGIDAGGEKITNVSAGTSDSDAVNVGQLNAVKSTANQGWNVTDGTSSSNIGPDGKVTFTGDSNVTVTESGSDDDGQISVALNDDLTAASLTAGDTTVDNNGLSIDGGPSITSGGIDAGGSKITNVADGTSAGDAINKGQLDAVSSTANAGFKLQANGSDESTVKPDDTVNLKNSDGNIDVSKSSSGNDVTFDLADTVSVDKVEAGASTLDTDGLSIIGGPTFTSSGIDAGGQKITGVSDGGVSAGSQDAITGGQLFDLEEELFTDGDGIKYFHANSTKDDSQANGGDSVAIGPESVAEGDSSFAAGLGAATSSAADNGIALGNQASAEAGNSLAMGNQANAVLASGTAIGNQAQARADSSIAIGKQTLAQGDNATSIGATGDPITSLDLADDDTNLTSINGIPVTATGYPLNEDGTYNPTGSAEITSIAGVAVDEAGVNQFISALMSGANFASGKNSLSLGVGTIATGDSGVAIGDRTSAADDAVGIGHGTTAAGSAVGIGPGATASGANSFAGGKNAKVVGKGSNAVAIGNNSQAGHGGKDHPNTSQTLDPSGKSAVAVGDGAQAQMNHDVAMGEGAGSGSFGLPSADISNVYIGRNAGAGVFAGGRNVAIGADAGKDRADDSDENVAIGNKAGLERGGNYNIALGKQAGGSNAKDATGSLTTDDTISIGRKANASDSGALALGASAVASGENSLALGQESSTNGANFIALGSGSVADKNVNTPSAGAYLTGETASSILSIGSENTGTTRRVVNVAGGVKDTDAVNVGQLSQLGDEVQGVFGDDVTVDADGSLSFKRGGETTLSSYLNENGAPGGGNPGSPGANVVKYDGSTQDDITLADTQIHKVADGTSPKDAVNVSQLEEAGTHFVSVNTPKDDTNYDNDGASGDDAIAIGPTDGASGDSSLVIGRNAKAEGQYGLALGEGADSKGESATAIGLNAYADADRSIAIGEDSRVENQAGKADANSGIGVGYKARVTREHGTAIGESALSESAQGQAYGYQAHVHQESENSNAIGNIAVVNENADGANAFGDHATVEESAHNSTAIGSRANTNATNAYALGTQAQSSGNSAYAQGNEARASAINAFALGSKKDSNRTEASAKHAYAVGSGAQSEASRAYAIGADARASQATAVSGKDAFAIGTEALVNEDSAYALGNKASSIAESGYAVGTQAESTAESGYAMGTQASSEKADSFAIGSNANTDGLNAYALGNTAKASGDNAFAAGTDSVSGGENAIAFGKNAATDTTGKNAIAIGTGSTASSENGVALGTNATVSGKDSLSLGTGSLVTGDSSGAFGDPNTVNATGAYAFGNDNTIDTGANNSFVLGSNVTLNQAYQANSVVLGNNSDTHEVHTGTKATESTLNDETRVYTGPASKGNGFVSVGSEGGERQIHNVAAGEVSETSTDAINGSQLFATNQAVQQPITFEGDNGAGNAVERTLNTTLNIQGGASGNLTDDNIGVEGDGTDTLELKLAENVDLGTNGSVTTGNSELDNGGLSVDDGTNSTDYGADEIAMNDGAGATTRVSPGKVEVAGSGNTVTLDGDAGTIDGLTNKTFDAGNITSGQAATEDQLSQVNSDLTTSGLDFKGNSNPNGAVHRDLGETLNIEGGAATAGAYSDDNVKTVADNGSVSIQLAENPEFTSVTTGNSTLDNDGMTIAGGPSVTTGGIDADGKKITNVADGEVSSTSSDAVNGSQLNATNNVVAKTGNSAADVIGGNASYDDATGDLTTTDIGGTGQDTVHDAIAVAGTGWELEAAGTNGTETINPGDTATFDAGTNLDVERNGSTITYATHSEVEFDKVTADDGSGNVTEVTATGTSVTDGTDRTDYGAGGMEIAGGPSVTTGGIDAGDNKITNVEAGTDDTDAVNVSQLERQDSDLTTKGLDFAGNEGGDVHRDLGETLSITGGANATGGYSSDNLKTVTDPTSGAIELQLAESPKFGDVTINESDSGRIGGVADGENADDAVNLGQLEDVDATANEGWSLTAQEANESNVGPGDSVDLSNTDDNIEIAKADTDNDVTFDLADDLTADSLKTGDTTVDGSGVTIAGGPSITDSGIDAGDQTITNVAPGVDGTDAVNVNQLDDVSDAANAGWTVADADGNSHNIGPNGKVTFEGDSNIGVTESGSDDDAKIQVALNDDIAVDSVTTGDSVLDTNGLTVTDGTTTTTVGADNVTSGNVVVDGSQDVVSGLSNTTYDPNVDYSASDQAASEAQLGGLGDSLTSDGMNFAGDSGTDVHRDLGETVNIQGGETDGSQFTDGNIGVVADGSDTLNLKLAQNVDLGGTGSVTTGDSTLDTDGLSVDDGSGNATEVTAAGTSVTDGTDSTDYGAGGMEIAGGPSVSTGGIDAGDNKITNVEAGTDDTDAVNVSQLESQDSDLTTKGLDFAGDSGADVHRDLGETVNIQGGETDGSQLTDGNIGVVADGSDTLNLKLAQNVDLGGTGSVTTGDSTLDTDGLSVDDGSGNATEVTAAGTSVTDGTDSTDYGAGGMEIAGGPSVSTGGIDAGDNKITNVEAGTDDTDAVNVSQLESQDSDLTTKGLDFAGDSGADVHRDLGETVNIQGGETDGSQLTDGNIGVVADGSDTLNLKLAQNVDLGGTGSVTTGDSTLDTDGLTITGGPSITASSGIDANNQKIVNVAPGEIAGSSTDAVNGGQIQAAGDSLADNVLGGDADYTGNDFTISDVGGTGESTIDDAIESANTAANAGWDISAQGNNPTKVGPGDSVDLSNTDGNIEVSKTTSDNDVTFDLADNLTADSVTTGDSTLNNDGLTIIGGPSVTTGGIDGGDNKITGVADGDVSSDSTDAVNGSQLHKIDQVANAGWDVADTSGNSHNIGPGGKVTFEGDSNIGVTESGSNDNANVEIALNDSITLGEDENAVTVDGKNGKVSVGDTTMDGDGLTIAGGPSVTTGGIDAGGMQVTNVSSGLGGQSLDQISGDDLMNAANVGDLQKVAGDIGDDVAAAKTEVTEGKNISITKTTGDDGNDSYEVATSDEVDFDKMEVGSVTIDKDNVDGDGNTIIAGVGKGEVSEDSTDAVNGSQLHGVKEDIGDINSSLDTGMDFAADEGDAVNRKMGDTVAITGDDNITTRTNDDGVEVGLNRDLDVDSVTTGRTTVSNEGVTIEDGPSMTVDGIDAGGKRVTNVASGEAPTDAVNVGQMQELNKRFQQQLGGLSRRVEDVHDEANAGTASALAAASVPQATIPGKSMVSAGAGTYSGESAVSVGVSRQSDNGRWTVKLNATGDTQDNFGAGIGAGFHW</sequence>
<dbReference type="Pfam" id="PF05658">
    <property type="entry name" value="YadA_head"/>
    <property type="match status" value="14"/>
</dbReference>
<feature type="domain" description="Trimeric autotransporter adhesin YadA-like stalk" evidence="15">
    <location>
        <begin position="3142"/>
        <end position="3178"/>
    </location>
</feature>
<feature type="domain" description="Trimeric autotransporter adhesin YadA-like head" evidence="14">
    <location>
        <begin position="790"/>
        <end position="813"/>
    </location>
</feature>
<evidence type="ECO:0000256" key="3">
    <source>
        <dbReference type="ARBA" id="ARBA00005848"/>
    </source>
</evidence>
<feature type="domain" description="Trimeric autotransporter adhesin YadA-like head" evidence="14">
    <location>
        <begin position="471"/>
        <end position="490"/>
    </location>
</feature>
<feature type="compositionally biased region" description="Polar residues" evidence="11">
    <location>
        <begin position="1885"/>
        <end position="1895"/>
    </location>
</feature>